<accession>A0A0B2VSX1</accession>
<evidence type="ECO:0000313" key="1">
    <source>
        <dbReference type="EMBL" id="KHN84419.1"/>
    </source>
</evidence>
<gene>
    <name evidence="1" type="ORF">Tcan_08380</name>
</gene>
<name>A0A0B2VSX1_TOXCA</name>
<sequence>MSTSARFAPSPQVSFQAIGVEHSGENNENALTQEHTPGRGLLHYEHYWEVEDAGQGMAMGCIISKLAMHKALHRIPPLNIGATMTLNLCSVGCFAIAPSAPICSWPDVEHSGENNENALTQEHTPGRGLLHYEHYWEVEDAGQGMAMGCIISKLAMHKALHRIPPLNIGATMTLNLCSVGCFAIAPSAPICSWPDVCSF</sequence>
<evidence type="ECO:0000313" key="2">
    <source>
        <dbReference type="Proteomes" id="UP000031036"/>
    </source>
</evidence>
<organism evidence="1 2">
    <name type="scientific">Toxocara canis</name>
    <name type="common">Canine roundworm</name>
    <dbReference type="NCBI Taxonomy" id="6265"/>
    <lineage>
        <taxon>Eukaryota</taxon>
        <taxon>Metazoa</taxon>
        <taxon>Ecdysozoa</taxon>
        <taxon>Nematoda</taxon>
        <taxon>Chromadorea</taxon>
        <taxon>Rhabditida</taxon>
        <taxon>Spirurina</taxon>
        <taxon>Ascaridomorpha</taxon>
        <taxon>Ascaridoidea</taxon>
        <taxon>Toxocaridae</taxon>
        <taxon>Toxocara</taxon>
    </lineage>
</organism>
<reference evidence="1 2" key="1">
    <citation type="submission" date="2014-11" db="EMBL/GenBank/DDBJ databases">
        <title>Genetic blueprint of the zoonotic pathogen Toxocara canis.</title>
        <authorList>
            <person name="Zhu X.-Q."/>
            <person name="Korhonen P.K."/>
            <person name="Cai H."/>
            <person name="Young N.D."/>
            <person name="Nejsum P."/>
            <person name="von Samson-Himmelstjerna G."/>
            <person name="Boag P.R."/>
            <person name="Tan P."/>
            <person name="Li Q."/>
            <person name="Min J."/>
            <person name="Yang Y."/>
            <person name="Wang X."/>
            <person name="Fang X."/>
            <person name="Hall R.S."/>
            <person name="Hofmann A."/>
            <person name="Sternberg P.W."/>
            <person name="Jex A.R."/>
            <person name="Gasser R.B."/>
        </authorList>
    </citation>
    <scope>NUCLEOTIDE SEQUENCE [LARGE SCALE GENOMIC DNA]</scope>
    <source>
        <strain evidence="1">PN_DK_2014</strain>
    </source>
</reference>
<proteinExistence type="predicted"/>
<protein>
    <submittedName>
        <fullName evidence="1">Uncharacterized protein</fullName>
    </submittedName>
</protein>
<dbReference type="EMBL" id="JPKZ01000986">
    <property type="protein sequence ID" value="KHN84419.1"/>
    <property type="molecule type" value="Genomic_DNA"/>
</dbReference>
<dbReference type="Proteomes" id="UP000031036">
    <property type="component" value="Unassembled WGS sequence"/>
</dbReference>
<comment type="caution">
    <text evidence="1">The sequence shown here is derived from an EMBL/GenBank/DDBJ whole genome shotgun (WGS) entry which is preliminary data.</text>
</comment>
<dbReference type="AlphaFoldDB" id="A0A0B2VSX1"/>
<keyword evidence="2" id="KW-1185">Reference proteome</keyword>